<dbReference type="AlphaFoldDB" id="A0A1J5QH09"/>
<dbReference type="Pfam" id="PF18476">
    <property type="entry name" value="PIN_8"/>
    <property type="match status" value="1"/>
</dbReference>
<organism evidence="2">
    <name type="scientific">mine drainage metagenome</name>
    <dbReference type="NCBI Taxonomy" id="410659"/>
    <lineage>
        <taxon>unclassified sequences</taxon>
        <taxon>metagenomes</taxon>
        <taxon>ecological metagenomes</taxon>
    </lineage>
</organism>
<name>A0A1J5QH09_9ZZZZ</name>
<protein>
    <recommendedName>
        <fullName evidence="1">PIN like domain-containing protein</fullName>
    </recommendedName>
</protein>
<feature type="domain" description="PIN like" evidence="1">
    <location>
        <begin position="28"/>
        <end position="254"/>
    </location>
</feature>
<evidence type="ECO:0000313" key="2">
    <source>
        <dbReference type="EMBL" id="OIQ75269.1"/>
    </source>
</evidence>
<dbReference type="InterPro" id="IPR041578">
    <property type="entry name" value="PIN_8"/>
</dbReference>
<dbReference type="EMBL" id="MLJW01002220">
    <property type="protein sequence ID" value="OIQ75269.1"/>
    <property type="molecule type" value="Genomic_DNA"/>
</dbReference>
<accession>A0A1J5QH09</accession>
<evidence type="ECO:0000259" key="1">
    <source>
        <dbReference type="Pfam" id="PF18476"/>
    </source>
</evidence>
<reference evidence="2" key="1">
    <citation type="submission" date="2016-10" db="EMBL/GenBank/DDBJ databases">
        <title>Sequence of Gallionella enrichment culture.</title>
        <authorList>
            <person name="Poehlein A."/>
            <person name="Muehling M."/>
            <person name="Daniel R."/>
        </authorList>
    </citation>
    <scope>NUCLEOTIDE SEQUENCE</scope>
</reference>
<comment type="caution">
    <text evidence="2">The sequence shown here is derived from an EMBL/GenBank/DDBJ whole genome shotgun (WGS) entry which is preliminary data.</text>
</comment>
<gene>
    <name evidence="2" type="ORF">GALL_430630</name>
</gene>
<sequence length="614" mass="67718">MLNNVASVSGEDFLTRFLHLASTHDAAFYLDTSFLLWAARLGRPARAEFLSWVNAVGADRFHVPVWSAHEFFRHKNDDTWKKDFKDDLGGFDKAVTRLYASVRASVSDELLGGPNRSQYFLSELTSSVQRLRTMTSVASKHADDELIYGLGEVSTFIDLRRLTSPMDKILETIEADERVRNRGRIPPGFNDAHKRGGKRFADLEQDQPLSGDNSFGDLVFWMEVLEHARRTNLRTIVLILNDRKTDWLFKSGASADSALLKESSRLGPVPIAHPWLTFEAKSRANVAELVLIDCTYLALALKREIPPLRAFPSAVLQGTLPQVNVRKEGDLSFQWWSDKFNPVASPSAAQPLSSAPSRAQLLSDLQMVSGSGLREDPSATLAALAATDEVALTALIDELAWPTLGIWTARELVVFGRHLFTRAESGSDAARAHIHDFVARGANIEAGVANPVYCGLLASLYVDQDLARRISPGNDLTAEILSIVTQPWLENAARAVGDFVKTFDEKPLFSPSDKMTTFKLTTTLNAAADGASPQELTSILYGSTELSTSDYEDSPTLRSQLGNRASAKLGEIIDLIAKIVMLPRHLIEVEPRFGDTVQVGETMRIRLGLNQGQI</sequence>
<proteinExistence type="predicted"/>